<comment type="caution">
    <text evidence="1">The sequence shown here is derived from an EMBL/GenBank/DDBJ whole genome shotgun (WGS) entry which is preliminary data.</text>
</comment>
<gene>
    <name evidence="1" type="ORF">HNP55_001710</name>
</gene>
<dbReference type="Proteomes" id="UP000562027">
    <property type="component" value="Unassembled WGS sequence"/>
</dbReference>
<sequence length="375" mass="42081">MHSSERANLLRMVRSSDHDAVSMAKLQLSREGWSITHELRLCPECLKEDRDRFGFAIWHTTHQALGVWVCARHCSPLCGVPPRQRPRGWLTAQDASRLSVTVAASARGLELLSHIAFCSAWIAQQPHLEHEALGSMVRRRLTRLGVVSSEVNTSKAELTAFAQEVWWEACSLPSQHFGRFADTSWVRKTLLFKDYSHPLRWCVLVGATSFLQCLTRPVSPRIEGHISALAITRALAAEYAQAIRELPERSLFSELKTAHRAAAPAELYEAMSSGGSLSDAAVGTGMSSQEVARWLKRDSLLRDHWKSSVAVSKVDVASREIVEFLDAHPGATRQDVLASCLPAVRRLEWYDRSRLEALLPPVVAKYDRQRRLQFT</sequence>
<organism evidence="1 2">
    <name type="scientific">Roseateles oligotrophus</name>
    <dbReference type="NCBI Taxonomy" id="1769250"/>
    <lineage>
        <taxon>Bacteria</taxon>
        <taxon>Pseudomonadati</taxon>
        <taxon>Pseudomonadota</taxon>
        <taxon>Betaproteobacteria</taxon>
        <taxon>Burkholderiales</taxon>
        <taxon>Sphaerotilaceae</taxon>
        <taxon>Roseateles</taxon>
    </lineage>
</organism>
<evidence type="ECO:0000313" key="2">
    <source>
        <dbReference type="Proteomes" id="UP000562027"/>
    </source>
</evidence>
<name>A0A840L5X0_9BURK</name>
<dbReference type="EMBL" id="JACHLP010000003">
    <property type="protein sequence ID" value="MBB4843191.1"/>
    <property type="molecule type" value="Genomic_DNA"/>
</dbReference>
<proteinExistence type="predicted"/>
<evidence type="ECO:0008006" key="3">
    <source>
        <dbReference type="Google" id="ProtNLM"/>
    </source>
</evidence>
<dbReference type="AlphaFoldDB" id="A0A840L5X0"/>
<accession>A0A840L5X0</accession>
<evidence type="ECO:0000313" key="1">
    <source>
        <dbReference type="EMBL" id="MBB4843191.1"/>
    </source>
</evidence>
<protein>
    <recommendedName>
        <fullName evidence="3">TniQ protein</fullName>
    </recommendedName>
</protein>
<reference evidence="1 2" key="1">
    <citation type="submission" date="2020-08" db="EMBL/GenBank/DDBJ databases">
        <title>Functional genomics of gut bacteria from endangered species of beetles.</title>
        <authorList>
            <person name="Carlos-Shanley C."/>
        </authorList>
    </citation>
    <scope>NUCLEOTIDE SEQUENCE [LARGE SCALE GENOMIC DNA]</scope>
    <source>
        <strain evidence="1 2">S00239</strain>
    </source>
</reference>
<keyword evidence="2" id="KW-1185">Reference proteome</keyword>